<feature type="transmembrane region" description="Helical" evidence="6">
    <location>
        <begin position="50"/>
        <end position="74"/>
    </location>
</feature>
<comment type="subcellular location">
    <subcellularLocation>
        <location evidence="1">Cell membrane</location>
        <topology evidence="1">Multi-pass membrane protein</topology>
    </subcellularLocation>
</comment>
<accession>A0A2S0MPH0</accession>
<evidence type="ECO:0000256" key="2">
    <source>
        <dbReference type="ARBA" id="ARBA00022475"/>
    </source>
</evidence>
<dbReference type="Pfam" id="PF02690">
    <property type="entry name" value="Na_Pi_cotrans"/>
    <property type="match status" value="2"/>
</dbReference>
<dbReference type="InterPro" id="IPR026022">
    <property type="entry name" value="PhoU_dom"/>
</dbReference>
<name>A0A2S0MPH0_9RHOB</name>
<keyword evidence="9" id="KW-1185">Reference proteome</keyword>
<protein>
    <submittedName>
        <fullName evidence="8">Na/Pi cotransporter family protein</fullName>
    </submittedName>
</protein>
<proteinExistence type="predicted"/>
<dbReference type="InterPro" id="IPR038078">
    <property type="entry name" value="PhoU-like_sf"/>
</dbReference>
<dbReference type="Gene3D" id="1.20.58.220">
    <property type="entry name" value="Phosphate transport system protein phou homolog 2, domain 2"/>
    <property type="match status" value="1"/>
</dbReference>
<dbReference type="NCBIfam" id="NF037997">
    <property type="entry name" value="Na_Pi_symport"/>
    <property type="match status" value="1"/>
</dbReference>
<dbReference type="PANTHER" id="PTHR10010:SF46">
    <property type="entry name" value="SODIUM-DEPENDENT PHOSPHATE TRANSPORT PROTEIN 2B"/>
    <property type="match status" value="1"/>
</dbReference>
<evidence type="ECO:0000256" key="3">
    <source>
        <dbReference type="ARBA" id="ARBA00022692"/>
    </source>
</evidence>
<feature type="transmembrane region" description="Helical" evidence="6">
    <location>
        <begin position="132"/>
        <end position="149"/>
    </location>
</feature>
<dbReference type="Pfam" id="PF01895">
    <property type="entry name" value="PhoU"/>
    <property type="match status" value="1"/>
</dbReference>
<feature type="transmembrane region" description="Helical" evidence="6">
    <location>
        <begin position="108"/>
        <end position="125"/>
    </location>
</feature>
<reference evidence="9" key="1">
    <citation type="submission" date="2018-03" db="EMBL/GenBank/DDBJ databases">
        <title>Genomic analysis of the strain SH-1 isolated from shrimp intestine.</title>
        <authorList>
            <person name="Kim Y.-S."/>
            <person name="Kim S.-E."/>
            <person name="Kim K.-H."/>
        </authorList>
    </citation>
    <scope>NUCLEOTIDE SEQUENCE [LARGE SCALE GENOMIC DNA]</scope>
    <source>
        <strain evidence="9">SH-1</strain>
    </source>
</reference>
<feature type="transmembrane region" description="Helical" evidence="6">
    <location>
        <begin position="81"/>
        <end position="102"/>
    </location>
</feature>
<feature type="transmembrane region" description="Helical" evidence="6">
    <location>
        <begin position="282"/>
        <end position="299"/>
    </location>
</feature>
<keyword evidence="2" id="KW-1003">Cell membrane</keyword>
<evidence type="ECO:0000313" key="9">
    <source>
        <dbReference type="Proteomes" id="UP000237655"/>
    </source>
</evidence>
<feature type="domain" description="PhoU" evidence="7">
    <location>
        <begin position="343"/>
        <end position="424"/>
    </location>
</feature>
<dbReference type="SUPFAM" id="SSF109755">
    <property type="entry name" value="PhoU-like"/>
    <property type="match status" value="1"/>
</dbReference>
<dbReference type="RefSeq" id="WP_106471959.1">
    <property type="nucleotide sequence ID" value="NZ_CP027665.1"/>
</dbReference>
<gene>
    <name evidence="8" type="ORF">C6Y53_07940</name>
</gene>
<dbReference type="Proteomes" id="UP000237655">
    <property type="component" value="Chromosome"/>
</dbReference>
<dbReference type="EMBL" id="CP027665">
    <property type="protein sequence ID" value="AVO37641.1"/>
    <property type="molecule type" value="Genomic_DNA"/>
</dbReference>
<keyword evidence="3 6" id="KW-0812">Transmembrane</keyword>
<keyword evidence="4 6" id="KW-1133">Transmembrane helix</keyword>
<evidence type="ECO:0000259" key="7">
    <source>
        <dbReference type="Pfam" id="PF01895"/>
    </source>
</evidence>
<dbReference type="KEGG" id="thas:C6Y53_07940"/>
<feature type="transmembrane region" description="Helical" evidence="6">
    <location>
        <begin position="177"/>
        <end position="203"/>
    </location>
</feature>
<dbReference type="GO" id="GO:0005886">
    <property type="term" value="C:plasma membrane"/>
    <property type="evidence" value="ECO:0007669"/>
    <property type="project" value="UniProtKB-SubCell"/>
</dbReference>
<dbReference type="GO" id="GO:0044341">
    <property type="term" value="P:sodium-dependent phosphate transport"/>
    <property type="evidence" value="ECO:0007669"/>
    <property type="project" value="InterPro"/>
</dbReference>
<evidence type="ECO:0000256" key="4">
    <source>
        <dbReference type="ARBA" id="ARBA00022989"/>
    </source>
</evidence>
<evidence type="ECO:0000256" key="1">
    <source>
        <dbReference type="ARBA" id="ARBA00004651"/>
    </source>
</evidence>
<dbReference type="InterPro" id="IPR003841">
    <property type="entry name" value="Na/Pi_transpt"/>
</dbReference>
<sequence length="557" mass="60431">MAVLSFLVHLAGATLFLLFGVRLVRTGIERAFGARFRRLLTRSATAPRAAGTGFGLAVLLQSSAAVALLAAGFVANGTVSFALAMAAVLGADLGSAFIVQVLSFRVDWLVPVLLTLGGALFLNADRKRLRQAGRIVLGVAIILISLRFLRETMDPIRDSAFLPAIAGYLERDVITAYIVGAALAFVMHSSVAAILMCVTLVSVGALPVEAGVSLVIGANLGSALVPVWLSRGMAPAARRVPLANLGLRGTWTMLVLLLVNLLPVLPWIASAQPGQTLVNTHLALNAALLLAVPLTRWLAAPMAAILPDPADARPDADPEHRSVLDDAMLDNPMLALTSLRREVLRMVQLVERMCEPVMELYTQIDEPRAEAVIHEDRHVNAALDGVRQYVSRLPMAEMSRDQRRQVRELAEYAISIESAGDTVVKRLVPRALQKARDGVKLSAAGMAELRQMHENVMANFHLAANVLVSEDLESARLLLVEKTEMTGRERRSRKKHLKRLSRGETLSLDSSNVHLETLMALKDLNSQVASIAYPILVRHGQLLETRLITELKRVGED</sequence>
<dbReference type="AlphaFoldDB" id="A0A2S0MPH0"/>
<feature type="transmembrane region" description="Helical" evidence="6">
    <location>
        <begin position="210"/>
        <end position="229"/>
    </location>
</feature>
<evidence type="ECO:0000256" key="5">
    <source>
        <dbReference type="ARBA" id="ARBA00023136"/>
    </source>
</evidence>
<feature type="transmembrane region" description="Helical" evidence="6">
    <location>
        <begin position="249"/>
        <end position="270"/>
    </location>
</feature>
<organism evidence="8 9">
    <name type="scientific">Pukyongiella litopenaei</name>
    <dbReference type="NCBI Taxonomy" id="2605946"/>
    <lineage>
        <taxon>Bacteria</taxon>
        <taxon>Pseudomonadati</taxon>
        <taxon>Pseudomonadota</taxon>
        <taxon>Alphaproteobacteria</taxon>
        <taxon>Rhodobacterales</taxon>
        <taxon>Paracoccaceae</taxon>
        <taxon>Pukyongiella</taxon>
    </lineage>
</organism>
<keyword evidence="5 6" id="KW-0472">Membrane</keyword>
<evidence type="ECO:0000256" key="6">
    <source>
        <dbReference type="SAM" id="Phobius"/>
    </source>
</evidence>
<dbReference type="GO" id="GO:0005436">
    <property type="term" value="F:sodium:phosphate symporter activity"/>
    <property type="evidence" value="ECO:0007669"/>
    <property type="project" value="InterPro"/>
</dbReference>
<dbReference type="PANTHER" id="PTHR10010">
    <property type="entry name" value="SOLUTE CARRIER FAMILY 34 SODIUM PHOSPHATE , MEMBER 2-RELATED"/>
    <property type="match status" value="1"/>
</dbReference>
<evidence type="ECO:0000313" key="8">
    <source>
        <dbReference type="EMBL" id="AVO37641.1"/>
    </source>
</evidence>